<organism evidence="1">
    <name type="scientific">marine sediment metagenome</name>
    <dbReference type="NCBI Taxonomy" id="412755"/>
    <lineage>
        <taxon>unclassified sequences</taxon>
        <taxon>metagenomes</taxon>
        <taxon>ecological metagenomes</taxon>
    </lineage>
</organism>
<sequence>KNIKEFPVASDPGSLRSLKDTDDIVKLRDAFIIFDYPDTNDKYQIGYAMVFY</sequence>
<gene>
    <name evidence="1" type="ORF">S12H4_25405</name>
</gene>
<feature type="non-terminal residue" evidence="1">
    <location>
        <position position="1"/>
    </location>
</feature>
<reference evidence="1" key="1">
    <citation type="journal article" date="2014" name="Front. Microbiol.">
        <title>High frequency of phylogenetically diverse reductive dehalogenase-homologous genes in deep subseafloor sedimentary metagenomes.</title>
        <authorList>
            <person name="Kawai M."/>
            <person name="Futagami T."/>
            <person name="Toyoda A."/>
            <person name="Takaki Y."/>
            <person name="Nishi S."/>
            <person name="Hori S."/>
            <person name="Arai W."/>
            <person name="Tsubouchi T."/>
            <person name="Morono Y."/>
            <person name="Uchiyama I."/>
            <person name="Ito T."/>
            <person name="Fujiyama A."/>
            <person name="Inagaki F."/>
            <person name="Takami H."/>
        </authorList>
    </citation>
    <scope>NUCLEOTIDE SEQUENCE</scope>
    <source>
        <strain evidence="1">Expedition CK06-06</strain>
    </source>
</reference>
<dbReference type="AlphaFoldDB" id="X1QZT9"/>
<comment type="caution">
    <text evidence="1">The sequence shown here is derived from an EMBL/GenBank/DDBJ whole genome shotgun (WGS) entry which is preliminary data.</text>
</comment>
<dbReference type="EMBL" id="BARW01014234">
    <property type="protein sequence ID" value="GAI74037.1"/>
    <property type="molecule type" value="Genomic_DNA"/>
</dbReference>
<name>X1QZT9_9ZZZZ</name>
<evidence type="ECO:0000313" key="1">
    <source>
        <dbReference type="EMBL" id="GAI74037.1"/>
    </source>
</evidence>
<accession>X1QZT9</accession>
<proteinExistence type="predicted"/>
<protein>
    <submittedName>
        <fullName evidence="1">Uncharacterized protein</fullName>
    </submittedName>
</protein>